<accession>A0ACC2JYL8</accession>
<gene>
    <name evidence="1" type="ORF">O1611_g1055</name>
</gene>
<organism evidence="1 2">
    <name type="scientific">Lasiodiplodia mahajangana</name>
    <dbReference type="NCBI Taxonomy" id="1108764"/>
    <lineage>
        <taxon>Eukaryota</taxon>
        <taxon>Fungi</taxon>
        <taxon>Dikarya</taxon>
        <taxon>Ascomycota</taxon>
        <taxon>Pezizomycotina</taxon>
        <taxon>Dothideomycetes</taxon>
        <taxon>Dothideomycetes incertae sedis</taxon>
        <taxon>Botryosphaeriales</taxon>
        <taxon>Botryosphaeriaceae</taxon>
        <taxon>Lasiodiplodia</taxon>
    </lineage>
</organism>
<evidence type="ECO:0000313" key="2">
    <source>
        <dbReference type="Proteomes" id="UP001153332"/>
    </source>
</evidence>
<comment type="caution">
    <text evidence="1">The sequence shown here is derived from an EMBL/GenBank/DDBJ whole genome shotgun (WGS) entry which is preliminary data.</text>
</comment>
<evidence type="ECO:0000313" key="1">
    <source>
        <dbReference type="EMBL" id="KAJ8132570.1"/>
    </source>
</evidence>
<sequence>MGVVFPSVKIDLVAVLLAIAFYLGRRAILPKPLVGIPYNRDAANKMFGDVPEMVGYIMREKRIFCWLTSLTARHQSPIVQAFIKPGSLPWVIVTDPFETQDILLRRREFDRSGIFGDLIGGILPEMHIQFQSSDMRFKNNRNLINHLMTPTFINNVSAPDVYSSICTLIKVWQAKCDTAKGRPFSAHHDLAYAAVDSIFASSFRLPEEESITIKRLEAVLQWKPQIPSSVDEPVNFPESSIPEIFAAILTLGDSLTNTQLSPAPVFTSWVLQKFPYMKKAKTIKDKYIRNKSEELRYLSHGDDLGGEIAGRQPLRSG</sequence>
<name>A0ACC2JYL8_9PEZI</name>
<reference evidence="1" key="1">
    <citation type="submission" date="2022-12" db="EMBL/GenBank/DDBJ databases">
        <title>Genome Sequence of Lasiodiplodia mahajangana.</title>
        <authorList>
            <person name="Buettner E."/>
        </authorList>
    </citation>
    <scope>NUCLEOTIDE SEQUENCE</scope>
    <source>
        <strain evidence="1">VT137</strain>
    </source>
</reference>
<keyword evidence="2" id="KW-1185">Reference proteome</keyword>
<dbReference type="EMBL" id="JAPUUL010000110">
    <property type="protein sequence ID" value="KAJ8132570.1"/>
    <property type="molecule type" value="Genomic_DNA"/>
</dbReference>
<dbReference type="Proteomes" id="UP001153332">
    <property type="component" value="Unassembled WGS sequence"/>
</dbReference>
<protein>
    <submittedName>
        <fullName evidence="1">Uncharacterized protein</fullName>
    </submittedName>
</protein>
<proteinExistence type="predicted"/>